<protein>
    <submittedName>
        <fullName evidence="2">Serine/threonine specific protein phosphatases domain-containing protein</fullName>
    </submittedName>
</protein>
<name>A0A7E4VHU7_PANRE</name>
<dbReference type="AlphaFoldDB" id="A0A7E4VHU7"/>
<organism evidence="1 2">
    <name type="scientific">Panagrellus redivivus</name>
    <name type="common">Microworm</name>
    <dbReference type="NCBI Taxonomy" id="6233"/>
    <lineage>
        <taxon>Eukaryota</taxon>
        <taxon>Metazoa</taxon>
        <taxon>Ecdysozoa</taxon>
        <taxon>Nematoda</taxon>
        <taxon>Chromadorea</taxon>
        <taxon>Rhabditida</taxon>
        <taxon>Tylenchina</taxon>
        <taxon>Panagrolaimomorpha</taxon>
        <taxon>Panagrolaimoidea</taxon>
        <taxon>Panagrolaimidae</taxon>
        <taxon>Panagrellus</taxon>
    </lineage>
</organism>
<accession>A0A7E4VHU7</accession>
<evidence type="ECO:0000313" key="2">
    <source>
        <dbReference type="WBParaSite" id="Pan_g21360.t1"/>
    </source>
</evidence>
<reference evidence="2" key="2">
    <citation type="submission" date="2020-10" db="UniProtKB">
        <authorList>
            <consortium name="WormBaseParasite"/>
        </authorList>
    </citation>
    <scope>IDENTIFICATION</scope>
</reference>
<sequence length="80" mass="9636">MRTIFESFVFVRRGNHEWMQFNETHKPIVCKTFDYRFVGCHINIVGYKKYSSKNYCRYNADMCNTGRARQSCIGLHRRCD</sequence>
<dbReference type="Proteomes" id="UP000492821">
    <property type="component" value="Unassembled WGS sequence"/>
</dbReference>
<dbReference type="WBParaSite" id="Pan_g21360.t1">
    <property type="protein sequence ID" value="Pan_g21360.t1"/>
    <property type="gene ID" value="Pan_g21360"/>
</dbReference>
<reference evidence="1" key="1">
    <citation type="journal article" date="2013" name="Genetics">
        <title>The draft genome and transcriptome of Panagrellus redivivus are shaped by the harsh demands of a free-living lifestyle.</title>
        <authorList>
            <person name="Srinivasan J."/>
            <person name="Dillman A.R."/>
            <person name="Macchietto M.G."/>
            <person name="Heikkinen L."/>
            <person name="Lakso M."/>
            <person name="Fracchia K.M."/>
            <person name="Antoshechkin I."/>
            <person name="Mortazavi A."/>
            <person name="Wong G."/>
            <person name="Sternberg P.W."/>
        </authorList>
    </citation>
    <scope>NUCLEOTIDE SEQUENCE [LARGE SCALE GENOMIC DNA]</scope>
    <source>
        <strain evidence="1">MT8872</strain>
    </source>
</reference>
<keyword evidence="1" id="KW-1185">Reference proteome</keyword>
<proteinExistence type="predicted"/>
<evidence type="ECO:0000313" key="1">
    <source>
        <dbReference type="Proteomes" id="UP000492821"/>
    </source>
</evidence>